<dbReference type="RefSeq" id="WP_406697116.1">
    <property type="nucleotide sequence ID" value="NZ_CP155447.1"/>
</dbReference>
<organism evidence="1">
    <name type="scientific">Singulisphaera sp. Ch08</name>
    <dbReference type="NCBI Taxonomy" id="3120278"/>
    <lineage>
        <taxon>Bacteria</taxon>
        <taxon>Pseudomonadati</taxon>
        <taxon>Planctomycetota</taxon>
        <taxon>Planctomycetia</taxon>
        <taxon>Isosphaerales</taxon>
        <taxon>Isosphaeraceae</taxon>
        <taxon>Singulisphaera</taxon>
    </lineage>
</organism>
<protein>
    <recommendedName>
        <fullName evidence="2">CARDB domain-containing protein</fullName>
    </recommendedName>
</protein>
<evidence type="ECO:0000313" key="1">
    <source>
        <dbReference type="EMBL" id="XBH04364.1"/>
    </source>
</evidence>
<proteinExistence type="predicted"/>
<evidence type="ECO:0008006" key="2">
    <source>
        <dbReference type="Google" id="ProtNLM"/>
    </source>
</evidence>
<sequence>MLPWVSRRDRRKGRARRRPELASLERLEGRELMAYTPLGYSLPDLTVQGFTAPTAAWDSPLTVTIDVKNTGSSTLIEPLALQPGATSTADAGPTQVAVFAAPQNNRPNRRAVQIGVFDIPSITQNNVQQFTGTFQLPSRPPGFANEGGAINVFFQINPGRNILESDYTNNISRRSPVLIAAPLPKLAAVGFALPPTLQPGDTIQPNIQVANFGSVDSSTQGPVTVALVASVDRTFGPGSSVIALYTLDNISGIDTVPSRNQAFGQSTINTPNNVATIIGNAVTLPDRPRNYYIGVVVDPSNSIKQLGKIGRHKVRTSGLSLIHKVGPPIGGLPPAGVVVAGDGTDNQPFPFPLTPGTRVGNPIFVNPPNLF</sequence>
<dbReference type="Gene3D" id="2.60.40.10">
    <property type="entry name" value="Immunoglobulins"/>
    <property type="match status" value="2"/>
</dbReference>
<dbReference type="EMBL" id="CP155447">
    <property type="protein sequence ID" value="XBH04364.1"/>
    <property type="molecule type" value="Genomic_DNA"/>
</dbReference>
<dbReference type="AlphaFoldDB" id="A0AAU7CGI1"/>
<dbReference type="InterPro" id="IPR013783">
    <property type="entry name" value="Ig-like_fold"/>
</dbReference>
<name>A0AAU7CGI1_9BACT</name>
<accession>A0AAU7CGI1</accession>
<reference evidence="1" key="1">
    <citation type="submission" date="2024-05" db="EMBL/GenBank/DDBJ databases">
        <title>Planctomycetes of the genus Singulisphaera possess chitinolytic capabilities.</title>
        <authorList>
            <person name="Ivanova A."/>
        </authorList>
    </citation>
    <scope>NUCLEOTIDE SEQUENCE</scope>
    <source>
        <strain evidence="1">Ch08T</strain>
    </source>
</reference>
<gene>
    <name evidence="1" type="ORF">V5E97_39645</name>
</gene>